<reference evidence="2" key="1">
    <citation type="submission" date="2018-02" db="EMBL/GenBank/DDBJ databases">
        <authorList>
            <person name="Yee B."/>
            <person name="Bell B."/>
            <person name="Donohue J.-P."/>
            <person name="Ares M.Jr."/>
            <person name="Hartzog G.A."/>
            <person name="Dargyte M."/>
            <person name="DeMattos M."/>
            <person name="Divekar N."/>
            <person name="Farooq S."/>
            <person name="Hardison E."/>
            <person name="Peracchi L."/>
            <person name="Phillips A."/>
            <person name="Sennef S."/>
            <person name="Fridland S."/>
            <person name="Valenzuela-Sanchez M."/>
            <person name="Stoner T.H."/>
            <person name="Russell D.A."/>
            <person name="Pope W.H."/>
            <person name="Jacobs-Sera D."/>
            <person name="Hatfull G.F."/>
        </authorList>
    </citation>
    <scope>NUCLEOTIDE SEQUENCE [LARGE SCALE GENOMIC DNA]</scope>
</reference>
<dbReference type="KEGG" id="vg:60335856"/>
<name>A0A2P1CG93_9CAUD</name>
<accession>A0A2P1CG93</accession>
<dbReference type="RefSeq" id="YP_009964146.1">
    <property type="nucleotide sequence ID" value="NC_051726.1"/>
</dbReference>
<dbReference type="EMBL" id="MG925349">
    <property type="protein sequence ID" value="AVJ50253.1"/>
    <property type="molecule type" value="Genomic_DNA"/>
</dbReference>
<protein>
    <submittedName>
        <fullName evidence="1">Uncharacterized protein</fullName>
    </submittedName>
</protein>
<gene>
    <name evidence="1" type="primary">36</name>
    <name evidence="1" type="ORF">SEA_MENDOKYSEI_36</name>
</gene>
<keyword evidence="2" id="KW-1185">Reference proteome</keyword>
<evidence type="ECO:0000313" key="1">
    <source>
        <dbReference type="EMBL" id="AVJ50253.1"/>
    </source>
</evidence>
<sequence length="67" mass="7046">MKSTATQRPPVHCCVCVQLGEQVTATNTVMAAGRDYRACDEHAVAITLHGLAAAITHAKRNTTAVAL</sequence>
<evidence type="ECO:0000313" key="2">
    <source>
        <dbReference type="Proteomes" id="UP000241021"/>
    </source>
</evidence>
<proteinExistence type="predicted"/>
<organism evidence="1 2">
    <name type="scientific">Mycobacterium phage Mendokysei</name>
    <dbReference type="NCBI Taxonomy" id="2099637"/>
    <lineage>
        <taxon>Viruses</taxon>
        <taxon>Duplodnaviria</taxon>
        <taxon>Heunggongvirae</taxon>
        <taxon>Uroviricota</taxon>
        <taxon>Caudoviricetes</taxon>
        <taxon>Bernalvirus</taxon>
        <taxon>Bernalvirus mendokysei</taxon>
    </lineage>
</organism>
<dbReference type="GeneID" id="60335856"/>
<dbReference type="Proteomes" id="UP000241021">
    <property type="component" value="Segment"/>
</dbReference>